<feature type="transmembrane region" description="Helical" evidence="6">
    <location>
        <begin position="408"/>
        <end position="427"/>
    </location>
</feature>
<feature type="transmembrane region" description="Helical" evidence="6">
    <location>
        <begin position="216"/>
        <end position="239"/>
    </location>
</feature>
<keyword evidence="8" id="KW-0808">Transferase</keyword>
<evidence type="ECO:0000313" key="9">
    <source>
        <dbReference type="Proteomes" id="UP000193061"/>
    </source>
</evidence>
<feature type="transmembrane region" description="Helical" evidence="6">
    <location>
        <begin position="505"/>
        <end position="525"/>
    </location>
</feature>
<keyword evidence="8" id="KW-0012">Acyltransferase</keyword>
<dbReference type="PANTHER" id="PTHR34697">
    <property type="entry name" value="PHOSPHATIDYLGLYCEROL LYSYLTRANSFERASE"/>
    <property type="match status" value="1"/>
</dbReference>
<reference evidence="8 9" key="1">
    <citation type="submission" date="2017-03" db="EMBL/GenBank/DDBJ databases">
        <authorList>
            <person name="Afonso C.L."/>
            <person name="Miller P.J."/>
            <person name="Scott M.A."/>
            <person name="Spackman E."/>
            <person name="Goraichik I."/>
            <person name="Dimitrov K.M."/>
            <person name="Suarez D.L."/>
            <person name="Swayne D.E."/>
        </authorList>
    </citation>
    <scope>NUCLEOTIDE SEQUENCE [LARGE SCALE GENOMIC DNA]</scope>
    <source>
        <strain evidence="8 9">CECT 7450</strain>
    </source>
</reference>
<accession>A0A1X6ZT88</accession>
<dbReference type="GO" id="GO:0005886">
    <property type="term" value="C:plasma membrane"/>
    <property type="evidence" value="ECO:0007669"/>
    <property type="project" value="UniProtKB-SubCell"/>
</dbReference>
<keyword evidence="4 6" id="KW-1133">Transmembrane helix</keyword>
<feature type="domain" description="Phosphatidylglycerol lysyltransferase C-terminal" evidence="7">
    <location>
        <begin position="547"/>
        <end position="835"/>
    </location>
</feature>
<feature type="transmembrane region" description="Helical" evidence="6">
    <location>
        <begin position="21"/>
        <end position="42"/>
    </location>
</feature>
<feature type="transmembrane region" description="Helical" evidence="6">
    <location>
        <begin position="251"/>
        <end position="278"/>
    </location>
</feature>
<name>A0A1X6ZT88_9RHOB</name>
<proteinExistence type="predicted"/>
<protein>
    <submittedName>
        <fullName evidence="8">Phosphatidylglycerol lysyltransferase</fullName>
        <ecNumber evidence="8">2.3.2.3</ecNumber>
    </submittedName>
</protein>
<feature type="transmembrane region" description="Helical" evidence="6">
    <location>
        <begin position="464"/>
        <end position="485"/>
    </location>
</feature>
<dbReference type="InterPro" id="IPR051211">
    <property type="entry name" value="PG_lysyltransferase"/>
</dbReference>
<dbReference type="AlphaFoldDB" id="A0A1X6ZT88"/>
<feature type="transmembrane region" description="Helical" evidence="6">
    <location>
        <begin position="94"/>
        <end position="116"/>
    </location>
</feature>
<evidence type="ECO:0000256" key="4">
    <source>
        <dbReference type="ARBA" id="ARBA00022989"/>
    </source>
</evidence>
<feature type="transmembrane region" description="Helical" evidence="6">
    <location>
        <begin position="298"/>
        <end position="318"/>
    </location>
</feature>
<dbReference type="EC" id="2.3.2.3" evidence="8"/>
<dbReference type="OrthoDB" id="145485at2"/>
<dbReference type="GO" id="GO:0050071">
    <property type="term" value="F:phosphatidylglycerol lysyltransferase activity"/>
    <property type="evidence" value="ECO:0007669"/>
    <property type="project" value="UniProtKB-EC"/>
</dbReference>
<evidence type="ECO:0000256" key="3">
    <source>
        <dbReference type="ARBA" id="ARBA00022692"/>
    </source>
</evidence>
<dbReference type="NCBIfam" id="NF033480">
    <property type="entry name" value="bifunc_MprF"/>
    <property type="match status" value="1"/>
</dbReference>
<sequence length="862" mass="94111">MADTEKGTFLDRLVRIIESPVFRIVVPLIIVAISILVLHKLASEAHWSDIKTDIADSPWTTLAAALMWTSVSFLALASYDILAVRTVARELIPSWVAGLAGSSGSAISNLLGFSYLTGTAVRYRVYAALGLDLGRVAGVLATSWVGFWMGLTLILGVLLTMHPQNLSTVLPLDNTSETIIGVAALIGLLIIFLWLARGGRRFSFGGLEFDLPNGKLAGALTVAGMVDLGAAAMTLYVLMPADLVQNFPYFFVIYVGAIAFGILSHAPGGLGVFEATIIAGLSASGRSDVLAALLMYRAIYTLLPFLLAVAGLGIAWVITARRSVTKTATLIYNLTRPFIPFATAGIALLAGTILLISGNLPADTARLGILRDLVPLSFIEASHMVGSIVGLLLIVISRGLFRKLYRAWVIAMILMVIGIAVSLIKGLDWEEALGMLMSIGLLALFRSAFYRAESASVFRLNGTWIVSLITLLAAITWIGALSYSNVEYRDDLWWDFAWHGDASRFLRASLIVAFLLAAISLDSVLSNRHTPKRGEPIPDVVRELVAQSEDTEANMALIGDKSFLISHDGKAFISYVDTGKSLITKGEPVGAEEQGRDLIWEIREQADREGKRCAFYAVSPRYLPTYLDLGLSIMKIGEVARADLKDFSLQGSSKKGFRQARNRAEREGYTFEVIPKENLGPVLPKLKSISDSWLASKQGEEKSFALGGFEEDYISNFDHAVLRGPDGEIMAFANLFQSGNKYELSLDLMRYNTDGPSFAMDALFAEMMLWGADQGFRWFSLGSAPFSGIDNRQLASFWNRVGGFVYEHGEQFYHFEGLRSFKQKFNPVWEPNYLASPGGFAVPSILYEVNVLVSGGIRGLMK</sequence>
<feature type="transmembrane region" description="Helical" evidence="6">
    <location>
        <begin position="376"/>
        <end position="396"/>
    </location>
</feature>
<dbReference type="Pfam" id="PF09924">
    <property type="entry name" value="LPG_synthase_C"/>
    <property type="match status" value="1"/>
</dbReference>
<keyword evidence="3 6" id="KW-0812">Transmembrane</keyword>
<dbReference type="GO" id="GO:0055091">
    <property type="term" value="P:phospholipid homeostasis"/>
    <property type="evidence" value="ECO:0007669"/>
    <property type="project" value="TreeGrafter"/>
</dbReference>
<gene>
    <name evidence="8" type="primary">mprF</name>
    <name evidence="8" type="ORF">ROA7450_03139</name>
</gene>
<evidence type="ECO:0000256" key="1">
    <source>
        <dbReference type="ARBA" id="ARBA00004651"/>
    </source>
</evidence>
<feature type="transmembrane region" description="Helical" evidence="6">
    <location>
        <begin position="179"/>
        <end position="196"/>
    </location>
</feature>
<dbReference type="PANTHER" id="PTHR34697:SF2">
    <property type="entry name" value="PHOSPHATIDYLGLYCEROL LYSYLTRANSFERASE"/>
    <property type="match status" value="1"/>
</dbReference>
<organism evidence="8 9">
    <name type="scientific">Roseovarius albus</name>
    <dbReference type="NCBI Taxonomy" id="1247867"/>
    <lineage>
        <taxon>Bacteria</taxon>
        <taxon>Pseudomonadati</taxon>
        <taxon>Pseudomonadota</taxon>
        <taxon>Alphaproteobacteria</taxon>
        <taxon>Rhodobacterales</taxon>
        <taxon>Roseobacteraceae</taxon>
        <taxon>Roseovarius</taxon>
    </lineage>
</organism>
<comment type="subcellular location">
    <subcellularLocation>
        <location evidence="1">Cell membrane</location>
        <topology evidence="1">Multi-pass membrane protein</topology>
    </subcellularLocation>
</comment>
<dbReference type="Proteomes" id="UP000193061">
    <property type="component" value="Unassembled WGS sequence"/>
</dbReference>
<dbReference type="InterPro" id="IPR024320">
    <property type="entry name" value="LPG_synthase_C"/>
</dbReference>
<evidence type="ECO:0000256" key="2">
    <source>
        <dbReference type="ARBA" id="ARBA00022475"/>
    </source>
</evidence>
<evidence type="ECO:0000259" key="7">
    <source>
        <dbReference type="Pfam" id="PF09924"/>
    </source>
</evidence>
<keyword evidence="9" id="KW-1185">Reference proteome</keyword>
<feature type="transmembrane region" description="Helical" evidence="6">
    <location>
        <begin position="62"/>
        <end position="82"/>
    </location>
</feature>
<evidence type="ECO:0000256" key="6">
    <source>
        <dbReference type="SAM" id="Phobius"/>
    </source>
</evidence>
<dbReference type="InterPro" id="IPR016181">
    <property type="entry name" value="Acyl_CoA_acyltransferase"/>
</dbReference>
<dbReference type="RefSeq" id="WP_085806797.1">
    <property type="nucleotide sequence ID" value="NZ_FWFX01000011.1"/>
</dbReference>
<evidence type="ECO:0000256" key="5">
    <source>
        <dbReference type="ARBA" id="ARBA00023136"/>
    </source>
</evidence>
<feature type="transmembrane region" description="Helical" evidence="6">
    <location>
        <begin position="338"/>
        <end position="356"/>
    </location>
</feature>
<dbReference type="EMBL" id="FWFX01000011">
    <property type="protein sequence ID" value="SLN60968.1"/>
    <property type="molecule type" value="Genomic_DNA"/>
</dbReference>
<keyword evidence="5 6" id="KW-0472">Membrane</keyword>
<keyword evidence="2" id="KW-1003">Cell membrane</keyword>
<feature type="transmembrane region" description="Helical" evidence="6">
    <location>
        <begin position="136"/>
        <end position="159"/>
    </location>
</feature>
<feature type="transmembrane region" description="Helical" evidence="6">
    <location>
        <begin position="433"/>
        <end position="452"/>
    </location>
</feature>
<evidence type="ECO:0000313" key="8">
    <source>
        <dbReference type="EMBL" id="SLN60968.1"/>
    </source>
</evidence>
<dbReference type="SUPFAM" id="SSF55729">
    <property type="entry name" value="Acyl-CoA N-acyltransferases (Nat)"/>
    <property type="match status" value="1"/>
</dbReference>